<dbReference type="NCBIfam" id="TIGR00797">
    <property type="entry name" value="matE"/>
    <property type="match status" value="1"/>
</dbReference>
<sequence>MISSIKQLLALGGPLAIGFVSQMAISLTDAALVARVSADALAGTTLALSVFILVMLMGLGIITAVSPKVADSFRRRDAPGVESWFGQGTWLSLVIGTLSVLVLVNTGAILRALGESERIAGIAQDYNSGAAVGVIFLYLYVNIRGLMSAVGDPKPLTWIMLAAVPANFILGSTLIFGFGPIGGMGVCGAGIGSTVIRILIVSAALALITRITRFRSLGVGLRIPKPEWGRISYLMRIGVPIGFRFLVGEGFPSVIAFLIERYGADAVAAHAVGIRLDSLISVLALGMSSAATTVAAWYLADADHQLLERLRASIAIVAAGYVLVLSGVVYLSYGFVVTSVFGISDESVMEKSSALLPLVLLSFVFGTWGTMHNGLLVGLLDIVLPTVVVTASYWGLGLVGGYLLSVVAGAGFMGYWLGMIAASLAVAVFNYLRARQLISRLPAETPSVSGVGK</sequence>
<feature type="transmembrane region" description="Helical" evidence="6">
    <location>
        <begin position="279"/>
        <end position="300"/>
    </location>
</feature>
<reference evidence="8 10" key="2">
    <citation type="submission" date="2018-02" db="EMBL/GenBank/DDBJ databases">
        <title>Bacteriophage NCPPB3778 and a type I-E CRISPR drive the evolution of the US Biological Select Agent, Rathayibacter toxicus.</title>
        <authorList>
            <person name="Davis E.W.II."/>
            <person name="Tabima J.F."/>
            <person name="Weisberg A.J."/>
            <person name="Lopes L.D."/>
            <person name="Wiseman M.S."/>
            <person name="Wiseman M.S."/>
            <person name="Pupko T."/>
            <person name="Belcher M.S."/>
            <person name="Sechler A.J."/>
            <person name="Tancos M.A."/>
            <person name="Schroeder B.K."/>
            <person name="Murray T.D."/>
            <person name="Luster D.G."/>
            <person name="Schneider W.L."/>
            <person name="Rogers E."/>
            <person name="Andreote F.D."/>
            <person name="Grunwald N.J."/>
            <person name="Putnam M.L."/>
            <person name="Chang J.H."/>
        </authorList>
    </citation>
    <scope>NUCLEOTIDE SEQUENCE [LARGE SCALE GENOMIC DNA]</scope>
    <source>
        <strain evidence="8 10">FH99</strain>
    </source>
</reference>
<evidence type="ECO:0000256" key="6">
    <source>
        <dbReference type="SAM" id="Phobius"/>
    </source>
</evidence>
<evidence type="ECO:0000256" key="5">
    <source>
        <dbReference type="ARBA" id="ARBA00031636"/>
    </source>
</evidence>
<feature type="transmembrane region" description="Helical" evidence="6">
    <location>
        <begin position="46"/>
        <end position="69"/>
    </location>
</feature>
<dbReference type="PATRIC" id="fig|145458.7.peg.1464"/>
<dbReference type="Proteomes" id="UP000237966">
    <property type="component" value="Unassembled WGS sequence"/>
</dbReference>
<dbReference type="InterPro" id="IPR002528">
    <property type="entry name" value="MATE_fam"/>
</dbReference>
<comment type="function">
    <text evidence="1">Multidrug efflux pump.</text>
</comment>
<protein>
    <recommendedName>
        <fullName evidence="3">Probable multidrug resistance protein NorM</fullName>
    </recommendedName>
    <alternativeName>
        <fullName evidence="5">Multidrug-efflux transporter</fullName>
    </alternativeName>
</protein>
<dbReference type="PANTHER" id="PTHR43298">
    <property type="entry name" value="MULTIDRUG RESISTANCE PROTEIN NORM-RELATED"/>
    <property type="match status" value="1"/>
</dbReference>
<dbReference type="GeneID" id="93667080"/>
<dbReference type="Proteomes" id="UP000052979">
    <property type="component" value="Unassembled WGS sequence"/>
</dbReference>
<keyword evidence="6" id="KW-0472">Membrane</keyword>
<reference evidence="7 9" key="1">
    <citation type="submission" date="2015-04" db="EMBL/GenBank/DDBJ databases">
        <title>Draft genome sequence of Rathayibacter toxicus strain FH-142 (AKA 70134 or CS 32), a Western Australian isolate.</title>
        <authorList>
            <consortium name="Consortium for Microbial Forensics and Genomics (microFORGE)"/>
            <person name="Knight B.M."/>
            <person name="Roberts D.P."/>
            <person name="Lin D."/>
            <person name="Hari K."/>
            <person name="Fletcher J."/>
            <person name="Melcher U."/>
            <person name="Blagden T."/>
            <person name="Luster D.G."/>
            <person name="Sechler A.J."/>
            <person name="Schneider W.L."/>
            <person name="Winegar R.A."/>
        </authorList>
    </citation>
    <scope>NUCLEOTIDE SEQUENCE [LARGE SCALE GENOMIC DNA]</scope>
    <source>
        <strain evidence="7 9">FH142</strain>
    </source>
</reference>
<feature type="transmembrane region" description="Helical" evidence="6">
    <location>
        <begin position="402"/>
        <end position="432"/>
    </location>
</feature>
<evidence type="ECO:0000313" key="9">
    <source>
        <dbReference type="Proteomes" id="UP000052979"/>
    </source>
</evidence>
<dbReference type="GO" id="GO:0015297">
    <property type="term" value="F:antiporter activity"/>
    <property type="evidence" value="ECO:0007669"/>
    <property type="project" value="InterPro"/>
</dbReference>
<dbReference type="Pfam" id="PF01554">
    <property type="entry name" value="MatE"/>
    <property type="match status" value="2"/>
</dbReference>
<evidence type="ECO:0000313" key="8">
    <source>
        <dbReference type="EMBL" id="PPI15353.1"/>
    </source>
</evidence>
<dbReference type="EMBL" id="LBFI01000044">
    <property type="protein sequence ID" value="KKM45383.1"/>
    <property type="molecule type" value="Genomic_DNA"/>
</dbReference>
<evidence type="ECO:0000313" key="7">
    <source>
        <dbReference type="EMBL" id="KKM45383.1"/>
    </source>
</evidence>
<dbReference type="RefSeq" id="WP_027691357.1">
    <property type="nucleotide sequence ID" value="NZ_CP010848.1"/>
</dbReference>
<dbReference type="PANTHER" id="PTHR43298:SF2">
    <property type="entry name" value="FMN_FAD EXPORTER YEEO-RELATED"/>
    <property type="match status" value="1"/>
</dbReference>
<dbReference type="InterPro" id="IPR050222">
    <property type="entry name" value="MATE_MdtK"/>
</dbReference>
<comment type="caution">
    <text evidence="7">The sequence shown here is derived from an EMBL/GenBank/DDBJ whole genome shotgun (WGS) entry which is preliminary data.</text>
</comment>
<evidence type="ECO:0000256" key="4">
    <source>
        <dbReference type="ARBA" id="ARBA00022448"/>
    </source>
</evidence>
<name>A0A0C5B9X9_9MICO</name>
<feature type="transmembrane region" description="Helical" evidence="6">
    <location>
        <begin position="90"/>
        <end position="114"/>
    </location>
</feature>
<dbReference type="OrthoDB" id="9780160at2"/>
<evidence type="ECO:0000256" key="3">
    <source>
        <dbReference type="ARBA" id="ARBA00020268"/>
    </source>
</evidence>
<dbReference type="EMBL" id="PSWU01000007">
    <property type="protein sequence ID" value="PPI15353.1"/>
    <property type="molecule type" value="Genomic_DNA"/>
</dbReference>
<feature type="transmembrane region" description="Helical" evidence="6">
    <location>
        <begin position="353"/>
        <end position="369"/>
    </location>
</feature>
<dbReference type="GO" id="GO:0005886">
    <property type="term" value="C:plasma membrane"/>
    <property type="evidence" value="ECO:0007669"/>
    <property type="project" value="TreeGrafter"/>
</dbReference>
<dbReference type="KEGG" id="rtx:TI83_06390"/>
<dbReference type="eggNOG" id="COG0534">
    <property type="taxonomic scope" value="Bacteria"/>
</dbReference>
<keyword evidence="6" id="KW-1133">Transmembrane helix</keyword>
<organism evidence="7 9">
    <name type="scientific">Rathayibacter toxicus</name>
    <dbReference type="NCBI Taxonomy" id="145458"/>
    <lineage>
        <taxon>Bacteria</taxon>
        <taxon>Bacillati</taxon>
        <taxon>Actinomycetota</taxon>
        <taxon>Actinomycetes</taxon>
        <taxon>Micrococcales</taxon>
        <taxon>Microbacteriaceae</taxon>
        <taxon>Rathayibacter</taxon>
    </lineage>
</organism>
<evidence type="ECO:0000256" key="2">
    <source>
        <dbReference type="ARBA" id="ARBA00010199"/>
    </source>
</evidence>
<keyword evidence="9" id="KW-1185">Reference proteome</keyword>
<feature type="transmembrane region" description="Helical" evidence="6">
    <location>
        <begin position="312"/>
        <end position="333"/>
    </location>
</feature>
<feature type="transmembrane region" description="Helical" evidence="6">
    <location>
        <begin position="155"/>
        <end position="178"/>
    </location>
</feature>
<evidence type="ECO:0000313" key="10">
    <source>
        <dbReference type="Proteomes" id="UP000237966"/>
    </source>
</evidence>
<feature type="transmembrane region" description="Helical" evidence="6">
    <location>
        <begin position="233"/>
        <end position="259"/>
    </location>
</feature>
<feature type="transmembrane region" description="Helical" evidence="6">
    <location>
        <begin position="190"/>
        <end position="212"/>
    </location>
</feature>
<dbReference type="AlphaFoldDB" id="A0A0C5B9X9"/>
<keyword evidence="4" id="KW-0813">Transport</keyword>
<dbReference type="KEGG" id="rtc:APU90_00090"/>
<proteinExistence type="inferred from homology"/>
<evidence type="ECO:0000256" key="1">
    <source>
        <dbReference type="ARBA" id="ARBA00003408"/>
    </source>
</evidence>
<comment type="similarity">
    <text evidence="2">Belongs to the multi antimicrobial extrusion (MATE) (TC 2.A.66.1) family.</text>
</comment>
<gene>
    <name evidence="8" type="ORF">C5C51_06170</name>
    <name evidence="7" type="ORF">VT73_07085</name>
</gene>
<feature type="transmembrane region" description="Helical" evidence="6">
    <location>
        <begin position="126"/>
        <end position="143"/>
    </location>
</feature>
<dbReference type="GO" id="GO:0042910">
    <property type="term" value="F:xenobiotic transmembrane transporter activity"/>
    <property type="evidence" value="ECO:0007669"/>
    <property type="project" value="InterPro"/>
</dbReference>
<dbReference type="STRING" id="145458.APU90_00090"/>
<accession>A0A0C5B9X9</accession>
<keyword evidence="6" id="KW-0812">Transmembrane</keyword>